<dbReference type="PANTHER" id="PTHR46238">
    <property type="entry name" value="REVERSE TRANSCRIPTASE DOMAIN-CONTAINING PROTEIN"/>
    <property type="match status" value="1"/>
</dbReference>
<dbReference type="SMR" id="A0A1D6K7K0"/>
<dbReference type="InterPro" id="IPR006121">
    <property type="entry name" value="HMA_dom"/>
</dbReference>
<protein>
    <submittedName>
        <fullName evidence="2">Retrovirus-related Pol polyprotein LINE-1</fullName>
    </submittedName>
</protein>
<dbReference type="STRING" id="4577.A0A1D6K7K0"/>
<dbReference type="CDD" id="cd00371">
    <property type="entry name" value="HMA"/>
    <property type="match status" value="1"/>
</dbReference>
<dbReference type="ExpressionAtlas" id="A0A1D6K7K0">
    <property type="expression patterns" value="baseline and differential"/>
</dbReference>
<dbReference type="Pfam" id="PF00403">
    <property type="entry name" value="HMA"/>
    <property type="match status" value="1"/>
</dbReference>
<dbReference type="Gene3D" id="3.30.70.100">
    <property type="match status" value="1"/>
</dbReference>
<sequence>MAADVVSDLVLSFFCCCFYAPGDHHRGGGTRHYGGGHAHPTGRDAAYHHRGAGSRTASGRSRRTVSLQTVELKVRMCCEGCERVVRQALQNLRGVDRVDVNVPMEKVTVTGYVDRARVLQEVRRSGKKAEFWPSGGTPLWFTSPRSYFRDDGGSYRRNSYNYRRHGAMGYEDGDVSLDGQVVPKKDTFRYLVSMLQKEGDIDEDVRHRIKAGWLKWRQVAGVLCDPWVPHKLKGKFYRTAIRPAMLYGAECWPTKRRHVQQLSVAEMRMLRWICGHTRRDRVRNDDIRERVGVAPIEEKLMQHRLRWFGHIQRRPEEAPVHIEIIRRPENVKRGRGRPTLTWIEAVKRDLKEWNIDKEIDVDRKGWKCAIHVPEP</sequence>
<dbReference type="AlphaFoldDB" id="A0A1D6K7K0"/>
<proteinExistence type="predicted"/>
<reference evidence="2" key="1">
    <citation type="submission" date="2015-12" db="EMBL/GenBank/DDBJ databases">
        <title>Update maize B73 reference genome by single molecule sequencing technologies.</title>
        <authorList>
            <consortium name="Maize Genome Sequencing Project"/>
            <person name="Ware D."/>
        </authorList>
    </citation>
    <scope>NUCLEOTIDE SEQUENCE [LARGE SCALE GENOMIC DNA]</scope>
    <source>
        <tissue evidence="2">Seedling</tissue>
    </source>
</reference>
<dbReference type="eggNOG" id="KOG1603">
    <property type="taxonomic scope" value="Eukaryota"/>
</dbReference>
<evidence type="ECO:0000259" key="1">
    <source>
        <dbReference type="PROSITE" id="PS50846"/>
    </source>
</evidence>
<dbReference type="PaxDb" id="4577-GRMZM2G097188_P01"/>
<dbReference type="InParanoid" id="A0A1D6K7K0"/>
<dbReference type="PROSITE" id="PS50846">
    <property type="entry name" value="HMA_2"/>
    <property type="match status" value="1"/>
</dbReference>
<gene>
    <name evidence="2" type="ORF">ZEAMMB73_Zm00001d029752</name>
</gene>
<feature type="domain" description="HMA" evidence="1">
    <location>
        <begin position="67"/>
        <end position="134"/>
    </location>
</feature>
<organism evidence="2">
    <name type="scientific">Zea mays</name>
    <name type="common">Maize</name>
    <dbReference type="NCBI Taxonomy" id="4577"/>
    <lineage>
        <taxon>Eukaryota</taxon>
        <taxon>Viridiplantae</taxon>
        <taxon>Streptophyta</taxon>
        <taxon>Embryophyta</taxon>
        <taxon>Tracheophyta</taxon>
        <taxon>Spermatophyta</taxon>
        <taxon>Magnoliopsida</taxon>
        <taxon>Liliopsida</taxon>
        <taxon>Poales</taxon>
        <taxon>Poaceae</taxon>
        <taxon>PACMAD clade</taxon>
        <taxon>Panicoideae</taxon>
        <taxon>Andropogonodae</taxon>
        <taxon>Andropogoneae</taxon>
        <taxon>Tripsacinae</taxon>
        <taxon>Zea</taxon>
    </lineage>
</organism>
<dbReference type="SUPFAM" id="SSF55008">
    <property type="entry name" value="HMA, heavy metal-associated domain"/>
    <property type="match status" value="1"/>
</dbReference>
<dbReference type="PANTHER" id="PTHR46238:SF11">
    <property type="entry name" value="AGAMOUS-LIKE MADS-BOX PROTEIN AGL16"/>
    <property type="match status" value="1"/>
</dbReference>
<dbReference type="GO" id="GO:0046872">
    <property type="term" value="F:metal ion binding"/>
    <property type="evidence" value="ECO:0007669"/>
    <property type="project" value="InterPro"/>
</dbReference>
<dbReference type="IntAct" id="A0A1D6K7K0">
    <property type="interactions" value="1"/>
</dbReference>
<dbReference type="InterPro" id="IPR036163">
    <property type="entry name" value="HMA_dom_sf"/>
</dbReference>
<name>A0A1D6K7K0_MAIZE</name>
<accession>A0A1D6K7K0</accession>
<evidence type="ECO:0000313" key="2">
    <source>
        <dbReference type="EMBL" id="ONL99531.1"/>
    </source>
</evidence>
<dbReference type="EMBL" id="CM007647">
    <property type="protein sequence ID" value="ONL99531.1"/>
    <property type="molecule type" value="Genomic_DNA"/>
</dbReference>